<gene>
    <name evidence="4" type="ORF">SmJEL517_g04068</name>
</gene>
<accession>A0A507BZN9</accession>
<dbReference type="InterPro" id="IPR011600">
    <property type="entry name" value="Pept_C14_caspase"/>
</dbReference>
<dbReference type="AlphaFoldDB" id="A0A507BZN9"/>
<evidence type="ECO:0000259" key="3">
    <source>
        <dbReference type="Pfam" id="PF00656"/>
    </source>
</evidence>
<dbReference type="PANTHER" id="PTHR48104:SF30">
    <property type="entry name" value="METACASPASE-1"/>
    <property type="match status" value="1"/>
</dbReference>
<evidence type="ECO:0000313" key="4">
    <source>
        <dbReference type="EMBL" id="TPX32902.1"/>
    </source>
</evidence>
<dbReference type="EMBL" id="QEAO01000025">
    <property type="protein sequence ID" value="TPX32902.1"/>
    <property type="molecule type" value="Genomic_DNA"/>
</dbReference>
<feature type="region of interest" description="Disordered" evidence="2">
    <location>
        <begin position="1"/>
        <end position="89"/>
    </location>
</feature>
<keyword evidence="5" id="KW-1185">Reference proteome</keyword>
<dbReference type="GO" id="GO:0006508">
    <property type="term" value="P:proteolysis"/>
    <property type="evidence" value="ECO:0007669"/>
    <property type="project" value="InterPro"/>
</dbReference>
<dbReference type="GO" id="GO:0004197">
    <property type="term" value="F:cysteine-type endopeptidase activity"/>
    <property type="evidence" value="ECO:0007669"/>
    <property type="project" value="InterPro"/>
</dbReference>
<evidence type="ECO:0000313" key="5">
    <source>
        <dbReference type="Proteomes" id="UP000319731"/>
    </source>
</evidence>
<dbReference type="GO" id="GO:0005737">
    <property type="term" value="C:cytoplasm"/>
    <property type="evidence" value="ECO:0007669"/>
    <property type="project" value="TreeGrafter"/>
</dbReference>
<protein>
    <recommendedName>
        <fullName evidence="3">Peptidase C14 caspase domain-containing protein</fullName>
    </recommendedName>
</protein>
<organism evidence="4 5">
    <name type="scientific">Synchytrium microbalum</name>
    <dbReference type="NCBI Taxonomy" id="1806994"/>
    <lineage>
        <taxon>Eukaryota</taxon>
        <taxon>Fungi</taxon>
        <taxon>Fungi incertae sedis</taxon>
        <taxon>Chytridiomycota</taxon>
        <taxon>Chytridiomycota incertae sedis</taxon>
        <taxon>Chytridiomycetes</taxon>
        <taxon>Synchytriales</taxon>
        <taxon>Synchytriaceae</taxon>
        <taxon>Synchytrium</taxon>
    </lineage>
</organism>
<feature type="domain" description="Peptidase C14 caspase" evidence="3">
    <location>
        <begin position="241"/>
        <end position="530"/>
    </location>
</feature>
<dbReference type="GeneID" id="42005293"/>
<evidence type="ECO:0000256" key="1">
    <source>
        <dbReference type="ARBA" id="ARBA00009005"/>
    </source>
</evidence>
<dbReference type="InterPro" id="IPR050452">
    <property type="entry name" value="Metacaspase"/>
</dbReference>
<feature type="compositionally biased region" description="Gly residues" evidence="2">
    <location>
        <begin position="39"/>
        <end position="53"/>
    </location>
</feature>
<dbReference type="Gene3D" id="3.40.50.12660">
    <property type="match status" value="2"/>
</dbReference>
<feature type="compositionally biased region" description="Low complexity" evidence="2">
    <location>
        <begin position="129"/>
        <end position="142"/>
    </location>
</feature>
<feature type="compositionally biased region" description="Gly residues" evidence="2">
    <location>
        <begin position="22"/>
        <end position="31"/>
    </location>
</feature>
<evidence type="ECO:0000256" key="2">
    <source>
        <dbReference type="SAM" id="MobiDB-lite"/>
    </source>
</evidence>
<dbReference type="RefSeq" id="XP_031024031.1">
    <property type="nucleotide sequence ID" value="XM_031169996.1"/>
</dbReference>
<proteinExistence type="inferred from homology"/>
<feature type="compositionally biased region" description="Gly residues" evidence="2">
    <location>
        <begin position="62"/>
        <end position="74"/>
    </location>
</feature>
<dbReference type="Proteomes" id="UP000319731">
    <property type="component" value="Unassembled WGS sequence"/>
</dbReference>
<name>A0A507BZN9_9FUNG</name>
<comment type="caution">
    <text evidence="4">The sequence shown here is derived from an EMBL/GenBank/DDBJ whole genome shotgun (WGS) entry which is preliminary data.</text>
</comment>
<dbReference type="Pfam" id="PF00656">
    <property type="entry name" value="Peptidase_C14"/>
    <property type="match status" value="1"/>
</dbReference>
<comment type="similarity">
    <text evidence="1">Belongs to the peptidase C14B family.</text>
</comment>
<dbReference type="PANTHER" id="PTHR48104">
    <property type="entry name" value="METACASPASE-4"/>
    <property type="match status" value="1"/>
</dbReference>
<feature type="region of interest" description="Disordered" evidence="2">
    <location>
        <begin position="121"/>
        <end position="142"/>
    </location>
</feature>
<sequence length="542" mass="56051">MSFFSKLVQELEEPASDEQGDGQRGMGGGLGNLISEFAGGQGQGQQQSGGGLGALMQQFEGGSQGQQGGGGGMGALMSQFAGGQGQQQGGGGLGALMSQFAGGQGGQQQSVGGGGLGALMNEFSGGGQQQQQSSGGLGNMGALMGALSGHQGGSGGNPMASMGGMGALGSLAGMAGMAGMMGGGGGQSGAQSGDATTGNPMLDSLVEKAFGGQGNTSKEDDPRHKAGYNAQFLQPQDLHGKRRALFIGINYTGSSHALQGCINDVNNVKTFVFGHYKIDQFMVLTDDQTDPHKQPTRANILGAFQWLASGAQPGDSFFLHYSGHGSQTKDLDGDEAIGMDSTMVPVDYETAGMILDDDINTLMVQPLPAGCQFVSVLDCCHSESLLDLPYIYTLNGNLEVEVRDTRVEGAKKLVAAGIDFLRGNKTRAFGDAKDGVMMFLSKDASSEEKQAAIQKTQKEKGSRATIYSLSGCLDEQTSADAHLGGSPTGAMSYALLQVLNKTPQITYLELLKQVRGILQGQFQQIPQLSTGFPTNINAPFFL</sequence>
<reference evidence="4 5" key="1">
    <citation type="journal article" date="2019" name="Sci. Rep.">
        <title>Comparative genomics of chytrid fungi reveal insights into the obligate biotrophic and pathogenic lifestyle of Synchytrium endobioticum.</title>
        <authorList>
            <person name="van de Vossenberg B.T.L.H."/>
            <person name="Warris S."/>
            <person name="Nguyen H.D.T."/>
            <person name="van Gent-Pelzer M.P.E."/>
            <person name="Joly D.L."/>
            <person name="van de Geest H.C."/>
            <person name="Bonants P.J.M."/>
            <person name="Smith D.S."/>
            <person name="Levesque C.A."/>
            <person name="van der Lee T.A.J."/>
        </authorList>
    </citation>
    <scope>NUCLEOTIDE SEQUENCE [LARGE SCALE GENOMIC DNA]</scope>
    <source>
        <strain evidence="4 5">JEL517</strain>
    </source>
</reference>
<dbReference type="OrthoDB" id="3223806at2759"/>
<feature type="compositionally biased region" description="Acidic residues" evidence="2">
    <location>
        <begin position="10"/>
        <end position="20"/>
    </location>
</feature>